<keyword evidence="1" id="KW-0472">Membrane</keyword>
<evidence type="ECO:0000313" key="2">
    <source>
        <dbReference type="EMBL" id="SMD10903.1"/>
    </source>
</evidence>
<accession>A0A1W2EMJ5</accession>
<name>A0A1W2EMJ5_KIBAR</name>
<proteinExistence type="predicted"/>
<organism evidence="2 3">
    <name type="scientific">Kibdelosporangium aridum</name>
    <dbReference type="NCBI Taxonomy" id="2030"/>
    <lineage>
        <taxon>Bacteria</taxon>
        <taxon>Bacillati</taxon>
        <taxon>Actinomycetota</taxon>
        <taxon>Actinomycetes</taxon>
        <taxon>Pseudonocardiales</taxon>
        <taxon>Pseudonocardiaceae</taxon>
        <taxon>Kibdelosporangium</taxon>
    </lineage>
</organism>
<dbReference type="AlphaFoldDB" id="A0A1W2EMJ5"/>
<keyword evidence="1" id="KW-0812">Transmembrane</keyword>
<dbReference type="EMBL" id="FWXV01000003">
    <property type="protein sequence ID" value="SMD10903.1"/>
    <property type="molecule type" value="Genomic_DNA"/>
</dbReference>
<reference evidence="2 3" key="1">
    <citation type="submission" date="2017-04" db="EMBL/GenBank/DDBJ databases">
        <authorList>
            <person name="Afonso C.L."/>
            <person name="Miller P.J."/>
            <person name="Scott M.A."/>
            <person name="Spackman E."/>
            <person name="Goraichik I."/>
            <person name="Dimitrov K.M."/>
            <person name="Suarez D.L."/>
            <person name="Swayne D.E."/>
        </authorList>
    </citation>
    <scope>NUCLEOTIDE SEQUENCE [LARGE SCALE GENOMIC DNA]</scope>
    <source>
        <strain evidence="2 3">DSM 43828</strain>
    </source>
</reference>
<feature type="transmembrane region" description="Helical" evidence="1">
    <location>
        <begin position="91"/>
        <end position="111"/>
    </location>
</feature>
<dbReference type="OrthoDB" id="3530824at2"/>
<feature type="transmembrane region" description="Helical" evidence="1">
    <location>
        <begin position="55"/>
        <end position="71"/>
    </location>
</feature>
<dbReference type="Proteomes" id="UP000192674">
    <property type="component" value="Unassembled WGS sequence"/>
</dbReference>
<protein>
    <recommendedName>
        <fullName evidence="4">DUF1453 domain-containing protein</fullName>
    </recommendedName>
</protein>
<keyword evidence="1" id="KW-1133">Transmembrane helix</keyword>
<keyword evidence="3" id="KW-1185">Reference proteome</keyword>
<sequence>MWMTVVVIALVIGVIVKRFLGEPLNARDVFIPPLVLTGIGVYTLVKDVQPSGGDIVWIVIAALMGLGFGALRGLTPRLYARDGHLWQRYTAWTLVVWITSIAVNFGIGFLATSSGVAAEARPMTLSIGVSLLGEAITLGRRALAMKVPFAPESPDLLDRLRSRIR</sequence>
<evidence type="ECO:0008006" key="4">
    <source>
        <dbReference type="Google" id="ProtNLM"/>
    </source>
</evidence>
<evidence type="ECO:0000256" key="1">
    <source>
        <dbReference type="SAM" id="Phobius"/>
    </source>
</evidence>
<gene>
    <name evidence="2" type="ORF">SAMN05661093_04705</name>
</gene>
<evidence type="ECO:0000313" key="3">
    <source>
        <dbReference type="Proteomes" id="UP000192674"/>
    </source>
</evidence>